<dbReference type="GO" id="GO:0051017">
    <property type="term" value="P:actin filament bundle assembly"/>
    <property type="evidence" value="ECO:0007669"/>
    <property type="project" value="TreeGrafter"/>
</dbReference>
<name>A0A7S2A3X9_9STRA</name>
<reference evidence="4" key="1">
    <citation type="submission" date="2021-01" db="EMBL/GenBank/DDBJ databases">
        <authorList>
            <person name="Corre E."/>
            <person name="Pelletier E."/>
            <person name="Niang G."/>
            <person name="Scheremetjew M."/>
            <person name="Finn R."/>
            <person name="Kale V."/>
            <person name="Holt S."/>
            <person name="Cochrane G."/>
            <person name="Meng A."/>
            <person name="Brown T."/>
            <person name="Cohen L."/>
        </authorList>
    </citation>
    <scope>NUCLEOTIDE SEQUENCE</scope>
    <source>
        <strain evidence="4">Pop2</strain>
    </source>
</reference>
<dbReference type="PANTHER" id="PTHR24153">
    <property type="entry name" value="ESPIN"/>
    <property type="match status" value="1"/>
</dbReference>
<organism evidence="4">
    <name type="scientific">Ditylum brightwellii</name>
    <dbReference type="NCBI Taxonomy" id="49249"/>
    <lineage>
        <taxon>Eukaryota</taxon>
        <taxon>Sar</taxon>
        <taxon>Stramenopiles</taxon>
        <taxon>Ochrophyta</taxon>
        <taxon>Bacillariophyta</taxon>
        <taxon>Mediophyceae</taxon>
        <taxon>Lithodesmiophycidae</taxon>
        <taxon>Lithodesmiales</taxon>
        <taxon>Lithodesmiaceae</taxon>
        <taxon>Ditylum</taxon>
    </lineage>
</organism>
<evidence type="ECO:0000256" key="3">
    <source>
        <dbReference type="SAM" id="MobiDB-lite"/>
    </source>
</evidence>
<dbReference type="AlphaFoldDB" id="A0A7S2A3X9"/>
<dbReference type="PANTHER" id="PTHR24153:SF8">
    <property type="entry name" value="FORKED, ISOFORM F"/>
    <property type="match status" value="1"/>
</dbReference>
<sequence>MLHHSVSCSALNLRRDPDGRKIETDVYREGPNSMPNLSHSNLQRSHSEGCVNLLLSNNQLVGDGRDQKKHPRRGRSLSVPNTLHAMHQFFASTARVATLNLPTTTVKVTSADKQQKESPSQDTTHHSVRESFVSPKEDANKEALRNTPLNDAIAKEEWSNVERWCENEPTLASCQVGIHVEGERTVCLPLYSACCHSPTLTSVHALLVAFPPSALTIDSGRGRLPIHAALLNRASVAVVQYLVHTHPDCLRVQDNDGNLPLHIAALFSNNTIIRILFCAYPEGCKVANIKGKLPLHILCARWTAMTDSQSTPSNTESLVPSTQIIEDIKQAFPQAIESIDHRGRLPIHAACNLKNLRPDVLDVLLCDQPQALTAKDDRGLTPFILAQKMLSQSKEGEEGMKVLQSYNTKLKKKNGIRTTLSSCTPSGAWLFGRKRKSERKYTSDRVSEDRWLRKRYQKEFSPVTRKK</sequence>
<feature type="region of interest" description="Disordered" evidence="3">
    <location>
        <begin position="108"/>
        <end position="141"/>
    </location>
</feature>
<dbReference type="GO" id="GO:0051015">
    <property type="term" value="F:actin filament binding"/>
    <property type="evidence" value="ECO:0007669"/>
    <property type="project" value="TreeGrafter"/>
</dbReference>
<evidence type="ECO:0000256" key="1">
    <source>
        <dbReference type="ARBA" id="ARBA00022737"/>
    </source>
</evidence>
<dbReference type="InterPro" id="IPR002110">
    <property type="entry name" value="Ankyrin_rpt"/>
</dbReference>
<dbReference type="InterPro" id="IPR052420">
    <property type="entry name" value="Espin/Espin-like"/>
</dbReference>
<keyword evidence="2" id="KW-0040">ANK repeat</keyword>
<dbReference type="Gene3D" id="1.25.40.20">
    <property type="entry name" value="Ankyrin repeat-containing domain"/>
    <property type="match status" value="1"/>
</dbReference>
<feature type="compositionally biased region" description="Polar residues" evidence="3">
    <location>
        <begin position="108"/>
        <end position="122"/>
    </location>
</feature>
<gene>
    <name evidence="4" type="ORF">DBRI1063_LOCUS24893</name>
</gene>
<dbReference type="EMBL" id="HBGN01038912">
    <property type="protein sequence ID" value="CAD9357212.1"/>
    <property type="molecule type" value="Transcribed_RNA"/>
</dbReference>
<accession>A0A7S2A3X9</accession>
<protein>
    <submittedName>
        <fullName evidence="4">Uncharacterized protein</fullName>
    </submittedName>
</protein>
<keyword evidence="1" id="KW-0677">Repeat</keyword>
<dbReference type="SUPFAM" id="SSF48403">
    <property type="entry name" value="Ankyrin repeat"/>
    <property type="match status" value="1"/>
</dbReference>
<evidence type="ECO:0000256" key="2">
    <source>
        <dbReference type="ARBA" id="ARBA00023043"/>
    </source>
</evidence>
<proteinExistence type="predicted"/>
<feature type="compositionally biased region" description="Basic and acidic residues" evidence="3">
    <location>
        <begin position="123"/>
        <end position="141"/>
    </location>
</feature>
<dbReference type="Pfam" id="PF13857">
    <property type="entry name" value="Ank_5"/>
    <property type="match status" value="1"/>
</dbReference>
<dbReference type="GO" id="GO:0005737">
    <property type="term" value="C:cytoplasm"/>
    <property type="evidence" value="ECO:0007669"/>
    <property type="project" value="TreeGrafter"/>
</dbReference>
<evidence type="ECO:0000313" key="4">
    <source>
        <dbReference type="EMBL" id="CAD9357212.1"/>
    </source>
</evidence>
<dbReference type="InterPro" id="IPR036770">
    <property type="entry name" value="Ankyrin_rpt-contain_sf"/>
</dbReference>